<gene>
    <name evidence="2" type="primary">LOC111348561</name>
</gene>
<dbReference type="AlphaFoldDB" id="A0A9J7DQT8"/>
<dbReference type="RefSeq" id="XP_022814986.1">
    <property type="nucleotide sequence ID" value="XM_022959218.1"/>
</dbReference>
<dbReference type="KEGG" id="sliu:111348561"/>
<protein>
    <submittedName>
        <fullName evidence="2">Uncharacterized protein LOC111348561</fullName>
    </submittedName>
</protein>
<name>A0A9J7DQT8_SPOLT</name>
<evidence type="ECO:0000313" key="2">
    <source>
        <dbReference type="RefSeq" id="XP_022814986.1"/>
    </source>
</evidence>
<dbReference type="GeneID" id="111348561"/>
<evidence type="ECO:0000313" key="1">
    <source>
        <dbReference type="Proteomes" id="UP000301870"/>
    </source>
</evidence>
<reference evidence="2" key="1">
    <citation type="submission" date="2025-08" db="UniProtKB">
        <authorList>
            <consortium name="RefSeq"/>
        </authorList>
    </citation>
    <scope>IDENTIFICATION</scope>
    <source>
        <strain evidence="2">Ishihara</strain>
        <tissue evidence="2">Whole body</tissue>
    </source>
</reference>
<sequence>MGIKLIILLALLVGVLYSLHLLVQDYQALTAASKLLRFLFKRDLTSQMYTKPAVRWKRILLCDPIQCARYFYCELGAQPVNNEVLRGFIYMLTLEPTEQDSYAHSVFKEAYDHGMTYPDRCREKYPMCPFESSLLFQLIGYLVHHPQT</sequence>
<dbReference type="OrthoDB" id="6340939at2759"/>
<proteinExistence type="predicted"/>
<keyword evidence="1" id="KW-1185">Reference proteome</keyword>
<organism evidence="1 2">
    <name type="scientific">Spodoptera litura</name>
    <name type="common">Asian cotton leafworm</name>
    <dbReference type="NCBI Taxonomy" id="69820"/>
    <lineage>
        <taxon>Eukaryota</taxon>
        <taxon>Metazoa</taxon>
        <taxon>Ecdysozoa</taxon>
        <taxon>Arthropoda</taxon>
        <taxon>Hexapoda</taxon>
        <taxon>Insecta</taxon>
        <taxon>Pterygota</taxon>
        <taxon>Neoptera</taxon>
        <taxon>Endopterygota</taxon>
        <taxon>Lepidoptera</taxon>
        <taxon>Glossata</taxon>
        <taxon>Ditrysia</taxon>
        <taxon>Noctuoidea</taxon>
        <taxon>Noctuidae</taxon>
        <taxon>Amphipyrinae</taxon>
        <taxon>Spodoptera</taxon>
    </lineage>
</organism>
<accession>A0A9J7DQT8</accession>
<dbReference type="Proteomes" id="UP000301870">
    <property type="component" value="Chromosome 7"/>
</dbReference>